<dbReference type="AlphaFoldDB" id="W1YTY2"/>
<proteinExistence type="predicted"/>
<dbReference type="SMART" id="SM00902">
    <property type="entry name" value="Fe_hyd_SSU"/>
    <property type="match status" value="1"/>
</dbReference>
<reference evidence="2" key="1">
    <citation type="submission" date="2013-12" db="EMBL/GenBank/DDBJ databases">
        <title>A Varibaculum cambriense genome reconstructed from a premature infant gut community with otherwise low bacterial novelty that shifts toward anaerobic metabolism during the third week of life.</title>
        <authorList>
            <person name="Brown C.T."/>
            <person name="Sharon I."/>
            <person name="Thomas B.C."/>
            <person name="Castelle C.J."/>
            <person name="Morowitz M.J."/>
            <person name="Banfield J.F."/>
        </authorList>
    </citation>
    <scope>NUCLEOTIDE SEQUENCE</scope>
</reference>
<dbReference type="InterPro" id="IPR036991">
    <property type="entry name" value="Fe_hydrogenase_ssu_sf"/>
</dbReference>
<evidence type="ECO:0000313" key="2">
    <source>
        <dbReference type="EMBL" id="ETJ45215.1"/>
    </source>
</evidence>
<protein>
    <submittedName>
        <fullName evidence="2">Hydrogenase, Fe-only</fullName>
    </submittedName>
</protein>
<dbReference type="InterPro" id="IPR003149">
    <property type="entry name" value="Fe_hydrogenase_ssu"/>
</dbReference>
<dbReference type="InterPro" id="IPR009016">
    <property type="entry name" value="Fe_hydrogenase"/>
</dbReference>
<evidence type="ECO:0000259" key="1">
    <source>
        <dbReference type="SMART" id="SM00902"/>
    </source>
</evidence>
<comment type="caution">
    <text evidence="2">The sequence shown here is derived from an EMBL/GenBank/DDBJ whole genome shotgun (WGS) entry which is preliminary data.</text>
</comment>
<name>W1YTY2_9ZZZZ</name>
<dbReference type="SUPFAM" id="SSF53920">
    <property type="entry name" value="Fe-only hydrogenase"/>
    <property type="match status" value="1"/>
</dbReference>
<feature type="non-terminal residue" evidence="2">
    <location>
        <position position="1"/>
    </location>
</feature>
<dbReference type="EMBL" id="AZMM01000784">
    <property type="protein sequence ID" value="ETJ45215.1"/>
    <property type="molecule type" value="Genomic_DNA"/>
</dbReference>
<sequence>IEVMACRGGCIGGGGQPRVKLPMADKAREARIVSLYTRDAEVQVKAACDNPDIQKLYAEFFDGKPMSHKA</sequence>
<organism evidence="2">
    <name type="scientific">human gut metagenome</name>
    <dbReference type="NCBI Taxonomy" id="408170"/>
    <lineage>
        <taxon>unclassified sequences</taxon>
        <taxon>metagenomes</taxon>
        <taxon>organismal metagenomes</taxon>
    </lineage>
</organism>
<dbReference type="Gene3D" id="4.10.260.20">
    <property type="entry name" value="Iron hydrogenase, small subunit"/>
    <property type="match status" value="1"/>
</dbReference>
<accession>W1YTY2</accession>
<gene>
    <name evidence="2" type="ORF">Q604_UNBC00784G0001</name>
</gene>
<feature type="non-terminal residue" evidence="2">
    <location>
        <position position="70"/>
    </location>
</feature>
<feature type="domain" description="Iron hydrogenase small subunit" evidence="1">
    <location>
        <begin position="22"/>
        <end position="70"/>
    </location>
</feature>
<dbReference type="Pfam" id="PF02256">
    <property type="entry name" value="Fe_hyd_SSU"/>
    <property type="match status" value="1"/>
</dbReference>